<protein>
    <submittedName>
        <fullName evidence="2">Uncharacterized protein</fullName>
    </submittedName>
</protein>
<feature type="region of interest" description="Disordered" evidence="1">
    <location>
        <begin position="1"/>
        <end position="45"/>
    </location>
</feature>
<reference evidence="2 3" key="1">
    <citation type="submission" date="2020-04" db="EMBL/GenBank/DDBJ databases">
        <title>Luteolibacter sp. G-1-1-1 isolated from soil.</title>
        <authorList>
            <person name="Dahal R.H."/>
        </authorList>
    </citation>
    <scope>NUCLEOTIDE SEQUENCE [LARGE SCALE GENOMIC DNA]</scope>
    <source>
        <strain evidence="2 3">G-1-1-1</strain>
    </source>
</reference>
<evidence type="ECO:0000313" key="2">
    <source>
        <dbReference type="EMBL" id="QJE95646.1"/>
    </source>
</evidence>
<proteinExistence type="predicted"/>
<dbReference type="AlphaFoldDB" id="A0A858REX6"/>
<organism evidence="2 3">
    <name type="scientific">Luteolibacter luteus</name>
    <dbReference type="NCBI Taxonomy" id="2728835"/>
    <lineage>
        <taxon>Bacteria</taxon>
        <taxon>Pseudomonadati</taxon>
        <taxon>Verrucomicrobiota</taxon>
        <taxon>Verrucomicrobiia</taxon>
        <taxon>Verrucomicrobiales</taxon>
        <taxon>Verrucomicrobiaceae</taxon>
        <taxon>Luteolibacter</taxon>
    </lineage>
</organism>
<evidence type="ECO:0000256" key="1">
    <source>
        <dbReference type="SAM" id="MobiDB-lite"/>
    </source>
</evidence>
<feature type="compositionally biased region" description="Basic and acidic residues" evidence="1">
    <location>
        <begin position="31"/>
        <end position="45"/>
    </location>
</feature>
<feature type="compositionally biased region" description="Basic residues" evidence="1">
    <location>
        <begin position="1"/>
        <end position="10"/>
    </location>
</feature>
<dbReference type="Proteomes" id="UP000501812">
    <property type="component" value="Chromosome"/>
</dbReference>
<dbReference type="KEGG" id="luo:HHL09_07545"/>
<dbReference type="EMBL" id="CP051774">
    <property type="protein sequence ID" value="QJE95646.1"/>
    <property type="molecule type" value="Genomic_DNA"/>
</dbReference>
<accession>A0A858REX6</accession>
<name>A0A858REX6_9BACT</name>
<gene>
    <name evidence="2" type="ORF">HHL09_07545</name>
</gene>
<evidence type="ECO:0000313" key="3">
    <source>
        <dbReference type="Proteomes" id="UP000501812"/>
    </source>
</evidence>
<sequence>MKAPRPKPVRVTKPARSSIKPRKRKPTIPAPRDELFESMRGELGL</sequence>
<keyword evidence="3" id="KW-1185">Reference proteome</keyword>
<dbReference type="RefSeq" id="WP_169453959.1">
    <property type="nucleotide sequence ID" value="NZ_CP051774.1"/>
</dbReference>